<gene>
    <name evidence="1" type="primary">tnp1</name>
</gene>
<reference evidence="1" key="1">
    <citation type="submission" date="2014-11" db="EMBL/GenBank/DDBJ databases">
        <authorList>
            <person name="Kling A."/>
            <person name="Lukat P."/>
            <person name="Almeida D.V."/>
            <person name="Bauer A."/>
            <person name="Sordello S."/>
            <person name="Fontaine E."/>
            <person name="Zaburannyi N."/>
            <person name="Herrmann J."/>
            <person name="Wenzel S.C."/>
            <person name="Koenig C."/>
            <person name="Ammerman N.C."/>
            <person name="Barrio-Perez B."/>
            <person name="Borchers K."/>
            <person name="Bordon-Pallier F."/>
            <person name="Broenstrup M."/>
            <person name="Courtemanche G."/>
            <person name="Gerlitz M."/>
            <person name="Geslin M."/>
            <person name="Hammann P."/>
            <person name="Heinz D."/>
            <person name="Hoffmann H."/>
            <person name="Klieber S."/>
            <person name="Kohlmann M."/>
            <person name="Kurz M."/>
            <person name="Lair C."/>
            <person name="Matter H."/>
            <person name="Nuermberger E."/>
            <person name="Tyagi S."/>
            <person name="Fraisse L."/>
            <person name="Grosset J.H."/>
            <person name="Lagrange S."/>
            <person name="Mueller R."/>
        </authorList>
    </citation>
    <scope>NUCLEOTIDE SEQUENCE</scope>
    <source>
        <strain evidence="1">DSM 40835</strain>
    </source>
</reference>
<sequence>MKGAGPPTPAGRAGCSAEAEVRTRGALDWYWAVDVLTEAGAGVHLTHPLGVKAFAYRRVKNDERDAADLTDLLRLGRLPVAGSMLAVYVRQCLKNGDTVEVSASCWWKFSADTITQHGEYLLAFVDGHVCVGAFEIVGAEPDETEGEKYVFDLLRPAARFQWALGRKLPLPPGRNPCAF</sequence>
<protein>
    <submittedName>
        <fullName evidence="1">Transposase</fullName>
    </submittedName>
</protein>
<evidence type="ECO:0000313" key="1">
    <source>
        <dbReference type="EMBL" id="AKC91851.1"/>
    </source>
</evidence>
<dbReference type="AlphaFoldDB" id="A0A0E3Z8G6"/>
<name>A0A0E3Z8G6_STRM4</name>
<dbReference type="EMBL" id="KP211414">
    <property type="protein sequence ID" value="AKC91851.1"/>
    <property type="molecule type" value="Genomic_DNA"/>
</dbReference>
<organism evidence="1">
    <name type="scientific">Streptomyces muensis</name>
    <dbReference type="NCBI Taxonomy" id="1077944"/>
    <lineage>
        <taxon>Bacteria</taxon>
        <taxon>Bacillati</taxon>
        <taxon>Actinomycetota</taxon>
        <taxon>Actinomycetes</taxon>
        <taxon>Kitasatosporales</taxon>
        <taxon>Streptomycetaceae</taxon>
        <taxon>Streptomyces</taxon>
    </lineage>
</organism>
<proteinExistence type="predicted"/>
<accession>A0A0E3Z8G6</accession>